<reference evidence="1 2" key="1">
    <citation type="journal article" date="2021" name="Appl. Environ. Microbiol.">
        <title>Genetic linkage and physical mapping for an oyster mushroom Pleurotus cornucopiae and QTL analysis for the trait cap color.</title>
        <authorList>
            <person name="Zhang Y."/>
            <person name="Gao W."/>
            <person name="Sonnenberg A."/>
            <person name="Chen Q."/>
            <person name="Zhang J."/>
            <person name="Huang C."/>
        </authorList>
    </citation>
    <scope>NUCLEOTIDE SEQUENCE [LARGE SCALE GENOMIC DNA]</scope>
    <source>
        <strain evidence="1">CCMSSC00406</strain>
    </source>
</reference>
<protein>
    <submittedName>
        <fullName evidence="1">Uncharacterized protein</fullName>
    </submittedName>
</protein>
<sequence length="1474" mass="159899">MLARLKSVVLTLDGTRTYVPDEEMKSVPEDEAMVVDVQYLRGLMPVPDTASWWRVAGMCGQAISPVYRGIQGILMEDIDRVAEVLSQVGYDRDEEDNAHGGRCTKPSIAASQLPVDPSHPKPPAESDKFPEKPRRKRRRSSNTDRCLPLIIPSTHPSAPTIIITPCPPEPLMTDGHVPYQDHAHGLKLTVPAHPAFNATFPPMAPSPYMLPLVSKWKWQDGHWQALLPDLEEQAKKGMYSRAVAVKNKPLFLAPVTLSPSPFPTRGTFVVPYMSFKALVYAYVLGGLTFIPLVLAALVFFTIYTSVPVGDLDPSKQARANLQRDGSDAEDAPTPNDADAARSAGLSDVNDIPRTRKGWLTMRRTFEESPFEGSYVTLVRSFLDARSKDPKRSRPKDMWYVVLKGKVLYLYEDEAMTECEVAVELSGFEVIVYPEGQLDGELFAKRNAICLRARGPPVEKGASNPPTPTSAEGGNAGEKLDDSRSTLVEGDKPVDTEKNKEKDKSSDSASAVSKDPWFIFVRTNVEMEDWYFALIHASEQPAQTPTLAPLQSIFSAADMQHLVTTLDEQPDVIPMRWLNALIGRIFFSFYRTHHLEAYIIGRLMKKLSKVKRPGFLTDVVVKEVSVGNRPPTLSKPMLKELTKEGDAALEVHLQFKGEIRITVEATATINLGARFKPYNVKLVLAAVVKEMEGNLLVKVKRPPSNRIWYAFTQTPRMVISVEPIVSDRQITWTMILSTIEARLKEIIQESVVMPNMDDIAFFESSPYEHRGGIWSDASRHEVPVSLLLNRDPASVEMLSTASAPATTDLDGSLTKDESNLATPVPPEVTSVQSVPATLPSDMPEDAIGNGSINGRRRTWFSGVRNDDFSALLPSQLPDAVDGDRGRTTDSASTNGTRPERSHSRHSTRANTQDSSDLEPPASVHQSAISRPRSRQSFHEKGLSVSSDGSGAYTDGSALSAASSRNTEASSSKLSSNLPSSPASPTGFLSQLKSRATDKQALSNTAKEAMKKWGMNWAGLRKDSSKDREGSSGDTSGNEDQPDHGVIGATRAMFDPNGSMAQRARASYAEVRAAVAERREKERKEAEEERDTGASERRFLGVHDRTTSSSSSPIPIPDGGKTRARVISAPGLGLPQPSSKQSSASDQEAISRVGSEASDKSIPVPSTSAPSASPINIDEDEEIKPTSPIHRQPQAMSMTIPGIHPSHRGDVLSMGYVASEAPPSTPNTKDKEGAGSKIKLPQNPTIQSMYTRFWKSPGGTATGSPSSTPSRPASSAQPIDPNNPFVDSESSAPRTTGSNAPAAPPPSMTSRVPPPLPPRSTPTAVSRAPVEPSQPSSSSALNVTELPGPESSTSPAKGSASEALKSIATKDEHIRIKRASQELSTNASPQPSPPRPASRRISTSLDTSSTDESLDSGFSKGIVADGNIDEHHEPTNDSNDDEQEDSLPTPTPPPHQFRNSNPGPPLPPRRIPEPTL</sequence>
<organism evidence="1 2">
    <name type="scientific">Pleurotus cornucopiae</name>
    <name type="common">Cornucopia mushroom</name>
    <dbReference type="NCBI Taxonomy" id="5321"/>
    <lineage>
        <taxon>Eukaryota</taxon>
        <taxon>Fungi</taxon>
        <taxon>Dikarya</taxon>
        <taxon>Basidiomycota</taxon>
        <taxon>Agaricomycotina</taxon>
        <taxon>Agaricomycetes</taxon>
        <taxon>Agaricomycetidae</taxon>
        <taxon>Agaricales</taxon>
        <taxon>Pleurotineae</taxon>
        <taxon>Pleurotaceae</taxon>
        <taxon>Pleurotus</taxon>
    </lineage>
</organism>
<keyword evidence="2" id="KW-1185">Reference proteome</keyword>
<proteinExistence type="predicted"/>
<dbReference type="Proteomes" id="UP000824881">
    <property type="component" value="Unassembled WGS sequence"/>
</dbReference>
<name>A0ACB7IW30_PLECO</name>
<evidence type="ECO:0000313" key="1">
    <source>
        <dbReference type="EMBL" id="KAG9222335.1"/>
    </source>
</evidence>
<dbReference type="EMBL" id="WQMT02000005">
    <property type="protein sequence ID" value="KAG9222335.1"/>
    <property type="molecule type" value="Genomic_DNA"/>
</dbReference>
<accession>A0ACB7IW30</accession>
<gene>
    <name evidence="1" type="ORF">CCMSSC00406_0002670</name>
</gene>
<evidence type="ECO:0000313" key="2">
    <source>
        <dbReference type="Proteomes" id="UP000824881"/>
    </source>
</evidence>
<comment type="caution">
    <text evidence="1">The sequence shown here is derived from an EMBL/GenBank/DDBJ whole genome shotgun (WGS) entry which is preliminary data.</text>
</comment>